<comment type="caution">
    <text evidence="2">The sequence shown here is derived from an EMBL/GenBank/DDBJ whole genome shotgun (WGS) entry which is preliminary data.</text>
</comment>
<sequence length="366" mass="38972">MDNVHGSTDDAYAEVREVFAKTQVRDAAAQLAVWAGGRLVVDLWTTDAGGGDTLTGVYSATKGATHLVVARLVQEGALELDRRVTAWWPEFAGDGKDDLTLRDLLAHRSGLIGVDDGFGSAELDDDRVLADRLLRQSPYWRPGRAYGYHAFVIGALLSAVVVRATGRTVQELFPVLIKTPYGVDVHLGAPNESRYLPVLPAPVQAPAAPLPPSPLAVAFNLHATPPTDLVAWINRPSARALGQSSAGGVANARGLARMYAVTMWGADGREPLLTPDTMTSFATLTSRGRDRVTGESRHFGLGFENQHLRYPGLTATAFGHSGAAGSHAFADPMTGIAYAYTRRRYGHPGGAAPENADLISAVLRAT</sequence>
<keyword evidence="3" id="KW-1185">Reference proteome</keyword>
<dbReference type="InterPro" id="IPR012338">
    <property type="entry name" value="Beta-lactam/transpept-like"/>
</dbReference>
<dbReference type="EMBL" id="PVMZ01000045">
    <property type="protein sequence ID" value="PRX05526.1"/>
    <property type="molecule type" value="Genomic_DNA"/>
</dbReference>
<organism evidence="2 3">
    <name type="scientific">Actinoplanes italicus</name>
    <dbReference type="NCBI Taxonomy" id="113567"/>
    <lineage>
        <taxon>Bacteria</taxon>
        <taxon>Bacillati</taxon>
        <taxon>Actinomycetota</taxon>
        <taxon>Actinomycetes</taxon>
        <taxon>Micromonosporales</taxon>
        <taxon>Micromonosporaceae</taxon>
        <taxon>Actinoplanes</taxon>
    </lineage>
</organism>
<dbReference type="PANTHER" id="PTHR43319">
    <property type="entry name" value="BETA-LACTAMASE-RELATED"/>
    <property type="match status" value="1"/>
</dbReference>
<dbReference type="AlphaFoldDB" id="A0A2T0JD19"/>
<dbReference type="InterPro" id="IPR001466">
    <property type="entry name" value="Beta-lactam-related"/>
</dbReference>
<protein>
    <submittedName>
        <fullName evidence="2">CubicO group peptidase (Beta-lactamase class C family)</fullName>
    </submittedName>
</protein>
<evidence type="ECO:0000259" key="1">
    <source>
        <dbReference type="Pfam" id="PF00144"/>
    </source>
</evidence>
<name>A0A2T0JD19_9ACTN</name>
<dbReference type="Gene3D" id="3.40.710.10">
    <property type="entry name" value="DD-peptidase/beta-lactamase superfamily"/>
    <property type="match status" value="1"/>
</dbReference>
<proteinExistence type="predicted"/>
<evidence type="ECO:0000313" key="3">
    <source>
        <dbReference type="Proteomes" id="UP000239415"/>
    </source>
</evidence>
<dbReference type="SUPFAM" id="SSF56601">
    <property type="entry name" value="beta-lactamase/transpeptidase-like"/>
    <property type="match status" value="1"/>
</dbReference>
<dbReference type="RefSeq" id="WP_106331084.1">
    <property type="nucleotide sequence ID" value="NZ_BOMO01000163.1"/>
</dbReference>
<dbReference type="Proteomes" id="UP000239415">
    <property type="component" value="Unassembled WGS sequence"/>
</dbReference>
<accession>A0A2T0JD19</accession>
<evidence type="ECO:0000313" key="2">
    <source>
        <dbReference type="EMBL" id="PRX05526.1"/>
    </source>
</evidence>
<gene>
    <name evidence="2" type="ORF">CLV67_1456</name>
</gene>
<feature type="domain" description="Beta-lactamase-related" evidence="1">
    <location>
        <begin position="28"/>
        <end position="346"/>
    </location>
</feature>
<dbReference type="Pfam" id="PF00144">
    <property type="entry name" value="Beta-lactamase"/>
    <property type="match status" value="1"/>
</dbReference>
<dbReference type="OrthoDB" id="3422781at2"/>
<dbReference type="PANTHER" id="PTHR43319:SF3">
    <property type="entry name" value="BETA-LACTAMASE-RELATED DOMAIN-CONTAINING PROTEIN"/>
    <property type="match status" value="1"/>
</dbReference>
<dbReference type="InterPro" id="IPR052907">
    <property type="entry name" value="Beta-lactamase/esterase"/>
</dbReference>
<reference evidence="2 3" key="1">
    <citation type="submission" date="2018-03" db="EMBL/GenBank/DDBJ databases">
        <title>Genomic Encyclopedia of Archaeal and Bacterial Type Strains, Phase II (KMG-II): from individual species to whole genera.</title>
        <authorList>
            <person name="Goeker M."/>
        </authorList>
    </citation>
    <scope>NUCLEOTIDE SEQUENCE [LARGE SCALE GENOMIC DNA]</scope>
    <source>
        <strain evidence="2 3">DSM 43146</strain>
    </source>
</reference>